<keyword evidence="3" id="KW-1185">Reference proteome</keyword>
<organism evidence="2 3">
    <name type="scientific">Symbiodinium pilosum</name>
    <name type="common">Dinoflagellate</name>
    <dbReference type="NCBI Taxonomy" id="2952"/>
    <lineage>
        <taxon>Eukaryota</taxon>
        <taxon>Sar</taxon>
        <taxon>Alveolata</taxon>
        <taxon>Dinophyceae</taxon>
        <taxon>Suessiales</taxon>
        <taxon>Symbiodiniaceae</taxon>
        <taxon>Symbiodinium</taxon>
    </lineage>
</organism>
<dbReference type="EMBL" id="CAJNIZ010013647">
    <property type="protein sequence ID" value="CAE7352394.1"/>
    <property type="molecule type" value="Genomic_DNA"/>
</dbReference>
<keyword evidence="1" id="KW-0175">Coiled coil</keyword>
<name>A0A812PFU7_SYMPI</name>
<sequence>MPPAPPPKEVGGDTHIIVSGCSHQVVGTIVNGKYVRTGENHGKPVYKKTEQTKDGVDVHIYFWDDKASPTFCGWWFGPRVGAEEVWAYNPGRMLGTAPLGGWKVPYDGPVDTNFTISVDRLASDEDRRLKKEAAAKQQAEAARASRQIRAVVSKLATVKIETLETLEEELTAVLEKELEACGPEKDKVKEECDKALEQAKSKITQQKEAKALFVFISAVVKGVDTWHFLTEQPPGCAHEELPGNQSGVKVIVAGFAKSGTRTICHALNDIGINAYHSEDFHFLPWWDFITEAQRGPTSQSCFCCSQGSDINRA</sequence>
<reference evidence="2" key="1">
    <citation type="submission" date="2021-02" db="EMBL/GenBank/DDBJ databases">
        <authorList>
            <person name="Dougan E. K."/>
            <person name="Rhodes N."/>
            <person name="Thang M."/>
            <person name="Chan C."/>
        </authorList>
    </citation>
    <scope>NUCLEOTIDE SEQUENCE</scope>
</reference>
<protein>
    <submittedName>
        <fullName evidence="2">ACC1 protein</fullName>
    </submittedName>
</protein>
<proteinExistence type="predicted"/>
<feature type="coiled-coil region" evidence="1">
    <location>
        <begin position="160"/>
        <end position="209"/>
    </location>
</feature>
<dbReference type="OrthoDB" id="446754at2759"/>
<comment type="caution">
    <text evidence="2">The sequence shown here is derived from an EMBL/GenBank/DDBJ whole genome shotgun (WGS) entry which is preliminary data.</text>
</comment>
<dbReference type="Pfam" id="PF17784">
    <property type="entry name" value="Sulfotransfer_4"/>
    <property type="match status" value="1"/>
</dbReference>
<evidence type="ECO:0000256" key="1">
    <source>
        <dbReference type="SAM" id="Coils"/>
    </source>
</evidence>
<accession>A0A812PFU7</accession>
<dbReference type="AlphaFoldDB" id="A0A812PFU7"/>
<dbReference type="InterPro" id="IPR040632">
    <property type="entry name" value="Sulfotransfer_4"/>
</dbReference>
<gene>
    <name evidence="2" type="primary">ACC1</name>
    <name evidence="2" type="ORF">SPIL2461_LOCUS8371</name>
</gene>
<evidence type="ECO:0000313" key="2">
    <source>
        <dbReference type="EMBL" id="CAE7352394.1"/>
    </source>
</evidence>
<dbReference type="InterPro" id="IPR027417">
    <property type="entry name" value="P-loop_NTPase"/>
</dbReference>
<evidence type="ECO:0000313" key="3">
    <source>
        <dbReference type="Proteomes" id="UP000649617"/>
    </source>
</evidence>
<dbReference type="Proteomes" id="UP000649617">
    <property type="component" value="Unassembled WGS sequence"/>
</dbReference>
<dbReference type="Gene3D" id="3.40.50.300">
    <property type="entry name" value="P-loop containing nucleotide triphosphate hydrolases"/>
    <property type="match status" value="1"/>
</dbReference>